<comment type="similarity">
    <text evidence="1">Belongs to the ParD antitoxin family.</text>
</comment>
<reference evidence="5 6" key="1">
    <citation type="submission" date="2015-11" db="EMBL/GenBank/DDBJ databases">
        <authorList>
            <person name="Zhang Y."/>
            <person name="Guo Z."/>
        </authorList>
    </citation>
    <scope>NUCLEOTIDE SEQUENCE [LARGE SCALE GENOMIC DNA]</scope>
    <source>
        <strain evidence="5 6">KCTC 32221</strain>
    </source>
</reference>
<proteinExistence type="inferred from homology"/>
<dbReference type="AlphaFoldDB" id="A0A0S2KH09"/>
<dbReference type="GO" id="GO:0006355">
    <property type="term" value="P:regulation of DNA-templated transcription"/>
    <property type="evidence" value="ECO:0007669"/>
    <property type="project" value="InterPro"/>
</dbReference>
<dbReference type="KEGG" id="pspi:PS2015_2987"/>
<evidence type="ECO:0000313" key="6">
    <source>
        <dbReference type="Proteomes" id="UP000065641"/>
    </source>
</evidence>
<dbReference type="PANTHER" id="PTHR36582">
    <property type="entry name" value="ANTITOXIN PARD"/>
    <property type="match status" value="1"/>
</dbReference>
<comment type="function">
    <text evidence="4">Antitoxin component of a type II toxin-antitoxin (TA) system. Neutralizes the effect of toxin ParE.</text>
</comment>
<dbReference type="Gene3D" id="6.10.10.120">
    <property type="entry name" value="Antitoxin ParD1-like"/>
    <property type="match status" value="1"/>
</dbReference>
<sequence length="85" mass="9673">MKLEAAVAKNISISLGAHFDEFIAQQIQSGRYGSASEVVRTGLRMLEEAEIRRQHLRRLLSEGEKSGFVDYDYNSLMDELDKESH</sequence>
<dbReference type="InterPro" id="IPR038296">
    <property type="entry name" value="ParD_sf"/>
</dbReference>
<keyword evidence="3" id="KW-1277">Toxin-antitoxin system</keyword>
<dbReference type="STRING" id="1249552.PS2015_2987"/>
<evidence type="ECO:0000313" key="5">
    <source>
        <dbReference type="EMBL" id="ALO47612.1"/>
    </source>
</evidence>
<dbReference type="NCBIfam" id="TIGR02606">
    <property type="entry name" value="antidote_CC2985"/>
    <property type="match status" value="1"/>
</dbReference>
<dbReference type="PATRIC" id="fig|1249552.3.peg.3018"/>
<dbReference type="RefSeq" id="WP_418054912.1">
    <property type="nucleotide sequence ID" value="NZ_CP013189.1"/>
</dbReference>
<name>A0A0S2KH09_9GAMM</name>
<dbReference type="PANTHER" id="PTHR36582:SF2">
    <property type="entry name" value="ANTITOXIN PARD"/>
    <property type="match status" value="1"/>
</dbReference>
<dbReference type="InterPro" id="IPR010985">
    <property type="entry name" value="Ribbon_hlx_hlx"/>
</dbReference>
<dbReference type="Pfam" id="PF03693">
    <property type="entry name" value="ParD_antitoxin"/>
    <property type="match status" value="1"/>
</dbReference>
<dbReference type="Proteomes" id="UP000065641">
    <property type="component" value="Chromosome"/>
</dbReference>
<dbReference type="InterPro" id="IPR022789">
    <property type="entry name" value="ParD"/>
</dbReference>
<gene>
    <name evidence="5" type="ORF">PS2015_2987</name>
</gene>
<evidence type="ECO:0000256" key="3">
    <source>
        <dbReference type="ARBA" id="ARBA00022649"/>
    </source>
</evidence>
<evidence type="ECO:0000256" key="1">
    <source>
        <dbReference type="ARBA" id="ARBA00008580"/>
    </source>
</evidence>
<organism evidence="5 6">
    <name type="scientific">Pseudohongiella spirulinae</name>
    <dbReference type="NCBI Taxonomy" id="1249552"/>
    <lineage>
        <taxon>Bacteria</taxon>
        <taxon>Pseudomonadati</taxon>
        <taxon>Pseudomonadota</taxon>
        <taxon>Gammaproteobacteria</taxon>
        <taxon>Pseudomonadales</taxon>
        <taxon>Pseudohongiellaceae</taxon>
        <taxon>Pseudohongiella</taxon>
    </lineage>
</organism>
<accession>A0A0S2KH09</accession>
<keyword evidence="6" id="KW-1185">Reference proteome</keyword>
<dbReference type="EMBL" id="CP013189">
    <property type="protein sequence ID" value="ALO47612.1"/>
    <property type="molecule type" value="Genomic_DNA"/>
</dbReference>
<dbReference type="SUPFAM" id="SSF47598">
    <property type="entry name" value="Ribbon-helix-helix"/>
    <property type="match status" value="1"/>
</dbReference>
<evidence type="ECO:0000256" key="2">
    <source>
        <dbReference type="ARBA" id="ARBA00017940"/>
    </source>
</evidence>
<protein>
    <recommendedName>
        <fullName evidence="2">Antitoxin ParD</fullName>
    </recommendedName>
</protein>
<evidence type="ECO:0000256" key="4">
    <source>
        <dbReference type="ARBA" id="ARBA00037106"/>
    </source>
</evidence>